<accession>A0A4Z0C6V9</accession>
<proteinExistence type="predicted"/>
<dbReference type="Proteomes" id="UP000298180">
    <property type="component" value="Unassembled WGS sequence"/>
</dbReference>
<protein>
    <submittedName>
        <fullName evidence="2">Uncharacterized protein</fullName>
    </submittedName>
</protein>
<sequence>MKDAIRKQLPSGQTTAPPQHGQTTAPVLEATPPTSQQAAAAAAAAPDIEQWSTQLPPTSAQSPYAVLAGMRFEAFSNPCPDGKGRCWVPIAQLPVSGRFPDGQEIHVSYKAGGKPWFVERFRNTDATALLRNRSTAWLLYRLRSGRNQEHLARHTGRIEFEVTIRDPLAGSTRKLAAGHFNVGTAPTGGSDVDYFVNYDWATEVMTVDFMGNGNPSLDYPGVTLHAVFLQPVEREEQMSLHLFHAGKEIASTSRWGHAFRTSARSPKTRQGYGVVEAAFALPNVVAYDRRAQKDAGFFVVSENPGEYTIKILRNGELAREAMFTITPDGRIDRSLNIAANLHHGYTVVRAKVLGTQDGARANFKADGLWGNAPALK</sequence>
<reference evidence="2 3" key="1">
    <citation type="submission" date="2019-03" db="EMBL/GenBank/DDBJ databases">
        <title>Ramlibacter henchirensis DSM 14656, whole genome shotgun sequence.</title>
        <authorList>
            <person name="Zhang X."/>
            <person name="Feng G."/>
            <person name="Zhu H."/>
        </authorList>
    </citation>
    <scope>NUCLEOTIDE SEQUENCE [LARGE SCALE GENOMIC DNA]</scope>
    <source>
        <strain evidence="2 3">DSM 14656</strain>
    </source>
</reference>
<dbReference type="OrthoDB" id="9553334at2"/>
<dbReference type="AlphaFoldDB" id="A0A4Z0C6V9"/>
<evidence type="ECO:0000313" key="2">
    <source>
        <dbReference type="EMBL" id="TFZ05829.1"/>
    </source>
</evidence>
<comment type="caution">
    <text evidence="2">The sequence shown here is derived from an EMBL/GenBank/DDBJ whole genome shotgun (WGS) entry which is preliminary data.</text>
</comment>
<keyword evidence="3" id="KW-1185">Reference proteome</keyword>
<dbReference type="RefSeq" id="WP_135261913.1">
    <property type="nucleotide sequence ID" value="NZ_SMLM01000001.1"/>
</dbReference>
<feature type="compositionally biased region" description="Polar residues" evidence="1">
    <location>
        <begin position="10"/>
        <end position="25"/>
    </location>
</feature>
<feature type="region of interest" description="Disordered" evidence="1">
    <location>
        <begin position="1"/>
        <end position="47"/>
    </location>
</feature>
<dbReference type="EMBL" id="SMLM01000001">
    <property type="protein sequence ID" value="TFZ05829.1"/>
    <property type="molecule type" value="Genomic_DNA"/>
</dbReference>
<evidence type="ECO:0000256" key="1">
    <source>
        <dbReference type="SAM" id="MobiDB-lite"/>
    </source>
</evidence>
<gene>
    <name evidence="2" type="ORF">EZ313_04010</name>
</gene>
<name>A0A4Z0C6V9_9BURK</name>
<evidence type="ECO:0000313" key="3">
    <source>
        <dbReference type="Proteomes" id="UP000298180"/>
    </source>
</evidence>
<organism evidence="2 3">
    <name type="scientific">Ramlibacter henchirensis</name>
    <dbReference type="NCBI Taxonomy" id="204072"/>
    <lineage>
        <taxon>Bacteria</taxon>
        <taxon>Pseudomonadati</taxon>
        <taxon>Pseudomonadota</taxon>
        <taxon>Betaproteobacteria</taxon>
        <taxon>Burkholderiales</taxon>
        <taxon>Comamonadaceae</taxon>
        <taxon>Ramlibacter</taxon>
    </lineage>
</organism>